<evidence type="ECO:0000256" key="6">
    <source>
        <dbReference type="ARBA" id="ARBA00022723"/>
    </source>
</evidence>
<evidence type="ECO:0000313" key="18">
    <source>
        <dbReference type="Proteomes" id="UP000005239"/>
    </source>
</evidence>
<keyword evidence="7" id="KW-0732">Signal</keyword>
<evidence type="ECO:0000256" key="1">
    <source>
        <dbReference type="ARBA" id="ARBA00004251"/>
    </source>
</evidence>
<evidence type="ECO:0000256" key="5">
    <source>
        <dbReference type="ARBA" id="ARBA00022692"/>
    </source>
</evidence>
<dbReference type="InterPro" id="IPR002049">
    <property type="entry name" value="LE_dom"/>
</dbReference>
<dbReference type="PROSITE" id="PS01186">
    <property type="entry name" value="EGF_2"/>
    <property type="match status" value="1"/>
</dbReference>
<dbReference type="GO" id="GO:0007156">
    <property type="term" value="P:homophilic cell adhesion via plasma membrane adhesion molecules"/>
    <property type="evidence" value="ECO:0007669"/>
    <property type="project" value="InterPro"/>
</dbReference>
<sequence>MILLLLLFDGVFSSPCCLPSESLQWLSPSSPPCLHPGQSILNMPDLPSLHCIPPSIESDFFSLDGEGTLFAESRLCFYERPLVIRYNYSCGEERSERFLRIAHPIQSTRRVKRWVRRRNPASSAIHFQQEKYVKEVLEDLETGSSILSVHATHTSGEPLYYSMVAPQDSRSQNIFTLNTNTGEIHLAKSLDRETLDIHVLKVTAYERLNPSSSSSTTIVIDVLDVQDNSPVFERDSYFAETKEDAPIGTTVLSVFARDLDAGLNGEVEYFLDPKGEGANLLNIHPKLGVVQTAATLDRESLPVMRLSVIARDKGIPSRESTALIELSLIDVNDNSPIFDQSHYNISVLENTTLPAVIAVVHANDADAGLNGEVHYSLASSTSLPISVDYTTGEVTLRDSLPLSEAAVSLLIRAKDGAQPARSTTVPLYIHVVDINDHEPRFVNTHKQLQVEEGIAIGEEIGRVLAIDEDLGANARIRYSLNGTDDFTIDEETGILRTSKIIDRETTDRYDIVITAKDGGDPPLSTTYQLTIIVKDVNDNAPLFEKNRTIVSLSEDSPRGTKVVLLRAFDADEDPKITYSIEKSTEDVFSLIDMGLEGALLSLASPMKRAENEVIEVIVSARDEGGLKGTTVVEIHVDDVNSPPIFLPQPFSIHLPEDSSIGSSVVIVKAEDNDRGENARIDYSCEDCDKDFTINSTTGHITVAAPLDRETRNSYLLMITASDHAIPPLYTTTTMEIIIDDVNDNEPQFTSLNYSASISEDIAIGTSFLQVSAHDADEGENSLVDYYLNESSPIVKDDLFRLDRTSGTLRVNAKLDRETMPRMEIPIYARDRGKPSLSASSAITINLIDVNDNAPKFEQSSYELTLEENSPPGTIVGTISATDDDEGDNAKIEFRIFGGSDARYFDIIVDEGEPNSVKILSRVPFDYEAKINTFYVEIQASSGQLSSTTGVRIRLLDVNDNQPQLRDFVVYVVSHEDRLASGNIGIIPAFDSDQSASLEYSLADNELLGVERTTGKLFLKTIWRSSFDASLDSCVTDGPNTVCVKCRLVYVYVKSEWLSEAVTVRLEGTNEDSFWDPAVFNRFRQSISTLSDWNESDILPISVHKSRESQLDVSFLVRHKQRVVKWWKLRDLLQSDRWKIERLSLLRIEVFEAENCKKEPCPYMQQCRNTLKFMEDAYRHSTDNFISFTLKTLKTFTCECPHGMTTSSNFSGSCNARIDLCYSNPCRNNGSCIPLESGFRCECIQGWRGSECEIPPLSHTCSSGYCKSDSKCVLREGRMSCNQCKYDDQDTDERCSLRSISIDGKGAIRVEEQLGRIQWKAQFRVATISHDGILIFTGDQNSDYVEISLEARLLKAEFSVGGETKGSIRMRDEKKNRMNDGEWHTVTVEYYERTLLVYLDDCDPSLSGIENSRNCAMRTSIDLPEKCNDSSVPCYRFLDITSGIFIGGRLNEGREIERSLNGCISNLSIDGREIDFGNEDESERIGIVHDGCGRRRERCKDGSCEGKCRERWSGIQCVSCNGRNCKDDDHPKLHSYSLFDEESYIVWKPSDSISSPFDLSFSFRSSKTYSQLIVVEFDVRVLFFSLHIEDGLLRASFGTNSTHLLSPEIFPTHWTKVSLDFREDSIVILVDGLYSTSIPLRQSLTLRSIYSGLAPSTNHPSQFEGCIKDMTVENELLHPIAKGKTRSGCSAPNRCSIEGVCPPNSHCRREWERHSCKCQSGFFGDSCRSVCSLKGICGEGGICQPTNTTRGYECECPQNRWGLNCEFSRPLRFCPSGWFGSFPHCKQCDCNPSKGFVSQCNEQNGQCTCPKDHYLSRGRCLPCGCAPSSLSSSCSSSGQCECAGDAKGEKCDRCLSHFQVLDVKSGKCSSIKGSCPSQIEDGIGWPTTRKNSESRVACPYPQTGVATRRCGSDSLWKDVQKYNCTLPIFNDLLAKLSTAPLHEIIIQLTNSTIDEPIIEGRNLLIARETLHRIIDSKNKSLVRELVGDEELLNSVISSSSSIISHSPPLHFLSDLNRLLSFGRFLLNQHEELLFPPPIQISTQNILLSLDDSSTRPFPKFELFLDLRPKEFPDAQLTVSNGEKTKRIFYMIIQPLACLTCDSAIVGVHSSLSPIRIFFPLTTSSRWKYPECVQLKKGNWESEGALLIAVNSSFAICEFPSGEGIFTIVSSQQQSQLLRLSQLTPTYSLVLVGISMGLLLLSILLTLCRATIATKLIRVGFCISLLLEALVIFGMHKVVVNEIFCPVRNSLLSLSTSSPFAWLFLYSLHIYRLMSEGVNHCNAFVCLLIGVIFPCIFSSITFFLSSSCSLHWSSWIFWILLTPIILFLILSFYSSCTSILLSGDKQYQMYVVGHKLKRALLQHAILCVMTVCYTTVGVFLSSHLGDYSELISNVLLLLISIATLLWSYTLSGRASESGSPAYIGGKTLWVQNEHKEGERCESPLMNENEEDRSRWMPDVIPPLSSNGDHRPTPSILSPATHILTDPAPIYGNTSSTLVRLATKEDYLDDAYYTYQRRYNSSTFSRT</sequence>
<evidence type="ECO:0000256" key="2">
    <source>
        <dbReference type="ARBA" id="ARBA00004651"/>
    </source>
</evidence>
<dbReference type="SUPFAM" id="SSF49313">
    <property type="entry name" value="Cadherin-like"/>
    <property type="match status" value="9"/>
</dbReference>
<comment type="caution">
    <text evidence="16">Lacks conserved residue(s) required for the propagation of feature annotation.</text>
</comment>
<dbReference type="GO" id="GO:0033564">
    <property type="term" value="P:anterior/posterior axon guidance"/>
    <property type="evidence" value="ECO:0007669"/>
    <property type="project" value="EnsemblMetazoa"/>
</dbReference>
<dbReference type="SUPFAM" id="SSF49899">
    <property type="entry name" value="Concanavalin A-like lectins/glucanases"/>
    <property type="match status" value="2"/>
</dbReference>
<keyword evidence="11" id="KW-1133">Transmembrane helix</keyword>
<dbReference type="PROSITE" id="PS50227">
    <property type="entry name" value="G_PROTEIN_RECEP_F2_3"/>
    <property type="match status" value="1"/>
</dbReference>
<dbReference type="Pfam" id="PF00008">
    <property type="entry name" value="EGF"/>
    <property type="match status" value="1"/>
</dbReference>
<accession>A0A8R1U5H7</accession>
<keyword evidence="4 16" id="KW-0245">EGF-like domain</keyword>
<dbReference type="InterPro" id="IPR000742">
    <property type="entry name" value="EGF"/>
</dbReference>
<evidence type="ECO:0000256" key="8">
    <source>
        <dbReference type="ARBA" id="ARBA00022737"/>
    </source>
</evidence>
<dbReference type="Gene3D" id="1.20.1070.10">
    <property type="entry name" value="Rhodopsin 7-helix transmembrane proteins"/>
    <property type="match status" value="1"/>
</dbReference>
<dbReference type="GO" id="GO:0030424">
    <property type="term" value="C:axon"/>
    <property type="evidence" value="ECO:0007669"/>
    <property type="project" value="EnsemblMetazoa"/>
</dbReference>
<dbReference type="GO" id="GO:0005886">
    <property type="term" value="C:plasma membrane"/>
    <property type="evidence" value="ECO:0000318"/>
    <property type="project" value="GO_Central"/>
</dbReference>
<feature type="disulfide bond" evidence="16">
    <location>
        <begin position="1736"/>
        <end position="1753"/>
    </location>
</feature>
<evidence type="ECO:0000256" key="10">
    <source>
        <dbReference type="ARBA" id="ARBA00022889"/>
    </source>
</evidence>
<dbReference type="GO" id="GO:0004930">
    <property type="term" value="F:G protein-coupled receptor activity"/>
    <property type="evidence" value="ECO:0007669"/>
    <property type="project" value="InterPro"/>
</dbReference>
<dbReference type="InterPro" id="IPR056286">
    <property type="entry name" value="Cadherin_CELSR1-3_9th"/>
</dbReference>
<evidence type="ECO:0000256" key="15">
    <source>
        <dbReference type="PROSITE-ProRule" id="PRU00043"/>
    </source>
</evidence>
<evidence type="ECO:0000256" key="16">
    <source>
        <dbReference type="PROSITE-ProRule" id="PRU00076"/>
    </source>
</evidence>
<feature type="disulfide bond" evidence="16">
    <location>
        <begin position="1755"/>
        <end position="1764"/>
    </location>
</feature>
<accession>A0A2A6BE99</accession>
<dbReference type="GO" id="GO:0005912">
    <property type="term" value="C:adherens junction"/>
    <property type="evidence" value="ECO:0000318"/>
    <property type="project" value="GO_Central"/>
</dbReference>
<dbReference type="InterPro" id="IPR001791">
    <property type="entry name" value="Laminin_G"/>
</dbReference>
<dbReference type="InterPro" id="IPR002126">
    <property type="entry name" value="Cadherin-like_dom"/>
</dbReference>
<dbReference type="OrthoDB" id="26203at2759"/>
<dbReference type="FunFam" id="2.60.40.60:FF:000123">
    <property type="entry name" value="Protocadherin beta 4"/>
    <property type="match status" value="1"/>
</dbReference>
<evidence type="ECO:0000256" key="3">
    <source>
        <dbReference type="ARBA" id="ARBA00022475"/>
    </source>
</evidence>
<keyword evidence="9 15" id="KW-0106">Calcium</keyword>
<keyword evidence="12" id="KW-0472">Membrane</keyword>
<evidence type="ECO:0000256" key="14">
    <source>
        <dbReference type="ARBA" id="ARBA00023180"/>
    </source>
</evidence>
<dbReference type="InterPro" id="IPR020894">
    <property type="entry name" value="Cadherin_CS"/>
</dbReference>
<keyword evidence="10" id="KW-0130">Cell adhesion</keyword>
<dbReference type="PROSITE" id="PS00232">
    <property type="entry name" value="CADHERIN_1"/>
    <property type="match status" value="4"/>
</dbReference>
<dbReference type="InterPro" id="IPR015919">
    <property type="entry name" value="Cadherin-like_sf"/>
</dbReference>
<keyword evidence="5" id="KW-0812">Transmembrane</keyword>
<dbReference type="Gene3D" id="2.60.120.200">
    <property type="match status" value="2"/>
</dbReference>
<evidence type="ECO:0000313" key="17">
    <source>
        <dbReference type="EnsemblMetazoa" id="PPA04211.1"/>
    </source>
</evidence>
<dbReference type="PROSITE" id="PS50025">
    <property type="entry name" value="LAM_G_DOMAIN"/>
    <property type="match status" value="2"/>
</dbReference>
<dbReference type="InterPro" id="IPR013320">
    <property type="entry name" value="ConA-like_dom_sf"/>
</dbReference>
<dbReference type="CDD" id="cd00110">
    <property type="entry name" value="LamG"/>
    <property type="match status" value="2"/>
</dbReference>
<keyword evidence="8" id="KW-0677">Repeat</keyword>
<dbReference type="EnsemblMetazoa" id="PPA04211.1">
    <property type="protein sequence ID" value="PPA04211.1"/>
    <property type="gene ID" value="WBGene00093765"/>
</dbReference>
<dbReference type="Pfam" id="PF23592">
    <property type="entry name" value="Cadherin_CELSR2_9th"/>
    <property type="match status" value="1"/>
</dbReference>
<dbReference type="FunFam" id="2.10.25.10:FF:000434">
    <property type="entry name" value="Predicted protein"/>
    <property type="match status" value="1"/>
</dbReference>
<dbReference type="Pfam" id="PF24337">
    <property type="entry name" value="DUF7505"/>
    <property type="match status" value="1"/>
</dbReference>
<dbReference type="SMART" id="SM00181">
    <property type="entry name" value="EGF"/>
    <property type="match status" value="4"/>
</dbReference>
<keyword evidence="14" id="KW-0325">Glycoprotein</keyword>
<dbReference type="PANTHER" id="PTHR24026:SF51">
    <property type="entry name" value="PROTOCADHERIN-LIKE WING POLARITY PROTEIN STAN"/>
    <property type="match status" value="1"/>
</dbReference>
<evidence type="ECO:0000256" key="12">
    <source>
        <dbReference type="ARBA" id="ARBA00023136"/>
    </source>
</evidence>
<dbReference type="GO" id="GO:0044331">
    <property type="term" value="P:cell-cell adhesion mediated by cadherin"/>
    <property type="evidence" value="ECO:0000318"/>
    <property type="project" value="GO_Central"/>
</dbReference>
<dbReference type="GO" id="GO:0007409">
    <property type="term" value="P:axonogenesis"/>
    <property type="evidence" value="ECO:0000318"/>
    <property type="project" value="GO_Central"/>
</dbReference>
<evidence type="ECO:0000256" key="9">
    <source>
        <dbReference type="ARBA" id="ARBA00022837"/>
    </source>
</evidence>
<keyword evidence="3" id="KW-1003">Cell membrane</keyword>
<dbReference type="CDD" id="cd00054">
    <property type="entry name" value="EGF_CA"/>
    <property type="match status" value="2"/>
</dbReference>
<dbReference type="SMART" id="SM00112">
    <property type="entry name" value="CA"/>
    <property type="match status" value="8"/>
</dbReference>
<dbReference type="GO" id="GO:0097376">
    <property type="term" value="P:interneuron axon guidance"/>
    <property type="evidence" value="ECO:0007669"/>
    <property type="project" value="EnsemblMetazoa"/>
</dbReference>
<dbReference type="FunFam" id="2.60.40.60:FF:000020">
    <property type="entry name" value="Dachsous cadherin-related 1b"/>
    <property type="match status" value="4"/>
</dbReference>
<keyword evidence="18" id="KW-1185">Reference proteome</keyword>
<name>A0A2A6BE99_PRIPA</name>
<dbReference type="FunFam" id="2.60.40.60:FF:000104">
    <property type="entry name" value="cadherin-23 isoform X1"/>
    <property type="match status" value="1"/>
</dbReference>
<dbReference type="InterPro" id="IPR001881">
    <property type="entry name" value="EGF-like_Ca-bd_dom"/>
</dbReference>
<dbReference type="PROSITE" id="PS50026">
    <property type="entry name" value="EGF_3"/>
    <property type="match status" value="2"/>
</dbReference>
<feature type="disulfide bond" evidence="16">
    <location>
        <begin position="1242"/>
        <end position="1251"/>
    </location>
</feature>
<dbReference type="SMART" id="SM00179">
    <property type="entry name" value="EGF_CA"/>
    <property type="match status" value="1"/>
</dbReference>
<dbReference type="PRINTS" id="PR00205">
    <property type="entry name" value="CADHERIN"/>
</dbReference>
<dbReference type="Gene3D" id="2.10.25.10">
    <property type="entry name" value="Laminin"/>
    <property type="match status" value="2"/>
</dbReference>
<dbReference type="InterPro" id="IPR036445">
    <property type="entry name" value="GPCR_2_extracell_dom_sf"/>
</dbReference>
<dbReference type="PROSITE" id="PS01248">
    <property type="entry name" value="EGF_LAM_1"/>
    <property type="match status" value="1"/>
</dbReference>
<organism evidence="17 18">
    <name type="scientific">Pristionchus pacificus</name>
    <name type="common">Parasitic nematode worm</name>
    <dbReference type="NCBI Taxonomy" id="54126"/>
    <lineage>
        <taxon>Eukaryota</taxon>
        <taxon>Metazoa</taxon>
        <taxon>Ecdysozoa</taxon>
        <taxon>Nematoda</taxon>
        <taxon>Chromadorea</taxon>
        <taxon>Rhabditida</taxon>
        <taxon>Rhabditina</taxon>
        <taxon>Diplogasteromorpha</taxon>
        <taxon>Diplogasteroidea</taxon>
        <taxon>Neodiplogasteridae</taxon>
        <taxon>Pristionchus</taxon>
    </lineage>
</organism>
<dbReference type="PANTHER" id="PTHR24026">
    <property type="entry name" value="FAT ATYPICAL CADHERIN-RELATED"/>
    <property type="match status" value="1"/>
</dbReference>
<dbReference type="PROSITE" id="PS50268">
    <property type="entry name" value="CADHERIN_2"/>
    <property type="match status" value="8"/>
</dbReference>
<dbReference type="Pfam" id="PF00028">
    <property type="entry name" value="Cadherin"/>
    <property type="match status" value="7"/>
</dbReference>
<dbReference type="Pfam" id="PF02210">
    <property type="entry name" value="Laminin_G_2"/>
    <property type="match status" value="1"/>
</dbReference>
<keyword evidence="6" id="KW-0479">Metal-binding</keyword>
<evidence type="ECO:0000256" key="11">
    <source>
        <dbReference type="ARBA" id="ARBA00022989"/>
    </source>
</evidence>
<reference evidence="17" key="2">
    <citation type="submission" date="2022-06" db="UniProtKB">
        <authorList>
            <consortium name="EnsemblMetazoa"/>
        </authorList>
    </citation>
    <scope>IDENTIFICATION</scope>
    <source>
        <strain evidence="17">PS312</strain>
    </source>
</reference>
<dbReference type="CDD" id="cd11304">
    <property type="entry name" value="Cadherin_repeat"/>
    <property type="match status" value="7"/>
</dbReference>
<dbReference type="InterPro" id="IPR001879">
    <property type="entry name" value="GPCR_2_extracellular_dom"/>
</dbReference>
<dbReference type="Gene3D" id="2.60.40.60">
    <property type="entry name" value="Cadherins"/>
    <property type="match status" value="8"/>
</dbReference>
<protein>
    <submittedName>
        <fullName evidence="17">Fmi-1</fullName>
    </submittedName>
</protein>
<dbReference type="InterPro" id="IPR055928">
    <property type="entry name" value="Fmi-1_DUF7505"/>
</dbReference>
<dbReference type="Proteomes" id="UP000005239">
    <property type="component" value="Unassembled WGS sequence"/>
</dbReference>
<dbReference type="SMART" id="SM00282">
    <property type="entry name" value="LamG"/>
    <property type="match status" value="2"/>
</dbReference>
<dbReference type="Gene3D" id="4.10.1240.10">
    <property type="entry name" value="GPCR, family 2, extracellular hormone receptor domain"/>
    <property type="match status" value="1"/>
</dbReference>
<dbReference type="SUPFAM" id="SSF57196">
    <property type="entry name" value="EGF/Laminin"/>
    <property type="match status" value="1"/>
</dbReference>
<gene>
    <name evidence="17" type="primary">WBGene00093765</name>
</gene>
<keyword evidence="13 16" id="KW-1015">Disulfide bond</keyword>
<dbReference type="GO" id="GO:0005509">
    <property type="term" value="F:calcium ion binding"/>
    <property type="evidence" value="ECO:0007669"/>
    <property type="project" value="UniProtKB-UniRule"/>
</dbReference>
<reference evidence="18" key="1">
    <citation type="journal article" date="2008" name="Nat. Genet.">
        <title>The Pristionchus pacificus genome provides a unique perspective on nematode lifestyle and parasitism.</title>
        <authorList>
            <person name="Dieterich C."/>
            <person name="Clifton S.W."/>
            <person name="Schuster L.N."/>
            <person name="Chinwalla A."/>
            <person name="Delehaunty K."/>
            <person name="Dinkelacker I."/>
            <person name="Fulton L."/>
            <person name="Fulton R."/>
            <person name="Godfrey J."/>
            <person name="Minx P."/>
            <person name="Mitreva M."/>
            <person name="Roeseler W."/>
            <person name="Tian H."/>
            <person name="Witte H."/>
            <person name="Yang S.P."/>
            <person name="Wilson R.K."/>
            <person name="Sommer R.J."/>
        </authorList>
    </citation>
    <scope>NUCLEOTIDE SEQUENCE [LARGE SCALE GENOMIC DNA]</scope>
    <source>
        <strain evidence="18">PS312</strain>
    </source>
</reference>
<evidence type="ECO:0000256" key="13">
    <source>
        <dbReference type="ARBA" id="ARBA00023157"/>
    </source>
</evidence>
<proteinExistence type="predicted"/>
<evidence type="ECO:0000256" key="4">
    <source>
        <dbReference type="ARBA" id="ARBA00022536"/>
    </source>
</evidence>
<dbReference type="PROSITE" id="PS00022">
    <property type="entry name" value="EGF_1"/>
    <property type="match status" value="2"/>
</dbReference>
<evidence type="ECO:0000256" key="7">
    <source>
        <dbReference type="ARBA" id="ARBA00022729"/>
    </source>
</evidence>
<dbReference type="SMART" id="SM00008">
    <property type="entry name" value="HormR"/>
    <property type="match status" value="1"/>
</dbReference>
<comment type="subcellular location">
    <subcellularLocation>
        <location evidence="2">Cell membrane</location>
        <topology evidence="2">Multi-pass membrane protein</topology>
    </subcellularLocation>
    <subcellularLocation>
        <location evidence="1">Cell membrane</location>
        <topology evidence="1">Single-pass type I membrane protein</topology>
    </subcellularLocation>
</comment>